<dbReference type="Gene3D" id="3.60.10.10">
    <property type="entry name" value="Endonuclease/exonuclease/phosphatase"/>
    <property type="match status" value="1"/>
</dbReference>
<keyword evidence="3" id="KW-1185">Reference proteome</keyword>
<dbReference type="InterPro" id="IPR036691">
    <property type="entry name" value="Endo/exonu/phosph_ase_sf"/>
</dbReference>
<dbReference type="InterPro" id="IPR027124">
    <property type="entry name" value="Swc5/CFDP1/2"/>
</dbReference>
<name>A0AA47MTN0_MERPO</name>
<dbReference type="Pfam" id="PF03372">
    <property type="entry name" value="Exo_endo_phos"/>
    <property type="match status" value="1"/>
</dbReference>
<feature type="domain" description="Endonuclease/exonuclease/phosphatase" evidence="1">
    <location>
        <begin position="56"/>
        <end position="262"/>
    </location>
</feature>
<dbReference type="Proteomes" id="UP001174136">
    <property type="component" value="Unassembled WGS sequence"/>
</dbReference>
<proteinExistence type="predicted"/>
<organism evidence="2 3">
    <name type="scientific">Merluccius polli</name>
    <name type="common">Benguela hake</name>
    <name type="synonym">Merluccius cadenati</name>
    <dbReference type="NCBI Taxonomy" id="89951"/>
    <lineage>
        <taxon>Eukaryota</taxon>
        <taxon>Metazoa</taxon>
        <taxon>Chordata</taxon>
        <taxon>Craniata</taxon>
        <taxon>Vertebrata</taxon>
        <taxon>Euteleostomi</taxon>
        <taxon>Actinopterygii</taxon>
        <taxon>Neopterygii</taxon>
        <taxon>Teleostei</taxon>
        <taxon>Neoteleostei</taxon>
        <taxon>Acanthomorphata</taxon>
        <taxon>Zeiogadaria</taxon>
        <taxon>Gadariae</taxon>
        <taxon>Gadiformes</taxon>
        <taxon>Gadoidei</taxon>
        <taxon>Merlucciidae</taxon>
        <taxon>Merluccius</taxon>
    </lineage>
</organism>
<comment type="caution">
    <text evidence="2">The sequence shown here is derived from an EMBL/GenBank/DDBJ whole genome shotgun (WGS) entry which is preliminary data.</text>
</comment>
<gene>
    <name evidence="2" type="primary">CFDP2_19</name>
    <name evidence="2" type="ORF">N1851_015109</name>
</gene>
<evidence type="ECO:0000313" key="3">
    <source>
        <dbReference type="Proteomes" id="UP001174136"/>
    </source>
</evidence>
<dbReference type="GO" id="GO:0003824">
    <property type="term" value="F:catalytic activity"/>
    <property type="evidence" value="ECO:0007669"/>
    <property type="project" value="InterPro"/>
</dbReference>
<reference evidence="2" key="1">
    <citation type="journal article" date="2023" name="Front. Mar. Sci.">
        <title>A new Merluccius polli reference genome to investigate the effects of global change in West African waters.</title>
        <authorList>
            <person name="Mateo J.L."/>
            <person name="Blanco-Fernandez C."/>
            <person name="Garcia-Vazquez E."/>
            <person name="Machado-Schiaffino G."/>
        </authorList>
    </citation>
    <scope>NUCLEOTIDE SEQUENCE</scope>
    <source>
        <strain evidence="2">C29</strain>
        <tissue evidence="2">Fin</tissue>
    </source>
</reference>
<dbReference type="InterPro" id="IPR005135">
    <property type="entry name" value="Endo/exonuclease/phosphatase"/>
</dbReference>
<evidence type="ECO:0000259" key="1">
    <source>
        <dbReference type="Pfam" id="PF03372"/>
    </source>
</evidence>
<accession>A0AA47MTN0</accession>
<evidence type="ECO:0000313" key="2">
    <source>
        <dbReference type="EMBL" id="KAK0145960.1"/>
    </source>
</evidence>
<dbReference type="AlphaFoldDB" id="A0AA47MTN0"/>
<dbReference type="EMBL" id="JAOPHQ010002668">
    <property type="protein sequence ID" value="KAK0145960.1"/>
    <property type="molecule type" value="Genomic_DNA"/>
</dbReference>
<protein>
    <submittedName>
        <fullName evidence="2">Craniofacial development protein 2</fullName>
    </submittedName>
</protein>
<dbReference type="SUPFAM" id="SSF56219">
    <property type="entry name" value="DNase I-like"/>
    <property type="match status" value="1"/>
</dbReference>
<dbReference type="PANTHER" id="PTHR23227">
    <property type="entry name" value="BUCENTAUR RELATED"/>
    <property type="match status" value="1"/>
</dbReference>
<dbReference type="CDD" id="cd09076">
    <property type="entry name" value="L1-EN"/>
    <property type="match status" value="1"/>
</dbReference>
<sequence>MHTGGNGVMVVKTVGWSSTSFRQLPLRLSSPTLLTRDGEGPRKGGPKIVCSPYSGRTALVALELARYNIDIAALSETRLHGEDSLSEVGARYTFFWKGVPEGTCRNHGVGFAVKSKLLQHIPQSPIGINERLMTWRIPLAKERFATLISAYAPTLDAKHNIKEDFYRALDAIIQKTPATDRLILMGDINARVGTEHLVWPKVIGQHGVGKMNHNGLRLLSLCAEHQLVITNTIFQMKNRLKTTWQHPRSKHWHLLDYVIVRQKDRKDVLTTRVMRGAECWTDHLMVRSKLLISIQPRGPRTAPNKILNRTALNSPTTKDNLRRLLAENLYKIPEESANWPALRQAFHSAALEALGQSRKRHQDWFDCNSAEIQSLLKTKHEAHKALLSCPGSPTLKTTITAARTSNPASPPDMGRTDLVGAKGAKRSRTWQIATTLKAFYRCHKTLYGPRKRAICPQSDSA</sequence>
<dbReference type="PANTHER" id="PTHR23227:SF84">
    <property type="entry name" value="ENDONUCLEASE_EXONUCLEASE_PHOSPHATASE DOMAIN-CONTAINING PROTEIN"/>
    <property type="match status" value="1"/>
</dbReference>